<name>A0A1C4BJS8_9BACT</name>
<keyword evidence="3" id="KW-1185">Reference proteome</keyword>
<dbReference type="Pfam" id="PF06902">
    <property type="entry name" value="Fer4_19"/>
    <property type="match status" value="1"/>
</dbReference>
<gene>
    <name evidence="2" type="ORF">GA0116948_103128</name>
</gene>
<accession>A0A1C4BJS8</accession>
<organism evidence="2 3">
    <name type="scientific">Chitinophaga costaii</name>
    <dbReference type="NCBI Taxonomy" id="1335309"/>
    <lineage>
        <taxon>Bacteria</taxon>
        <taxon>Pseudomonadati</taxon>
        <taxon>Bacteroidota</taxon>
        <taxon>Chitinophagia</taxon>
        <taxon>Chitinophagales</taxon>
        <taxon>Chitinophagaceae</taxon>
        <taxon>Chitinophaga</taxon>
    </lineage>
</organism>
<dbReference type="EMBL" id="FMAR01000003">
    <property type="protein sequence ID" value="SCC06998.1"/>
    <property type="molecule type" value="Genomic_DNA"/>
</dbReference>
<sequence>MCIHSSKCFQDLSAVFDPREGPWIWPEGAITEGIVSLVVKCLSGALSYYYNAVIAVSRHWQFSVSGKRCCRGSGIKFKGKDLCAKMENKGACGI</sequence>
<dbReference type="InterPro" id="IPR010693">
    <property type="entry name" value="Divergent_4Fe-4S_mono-cluster"/>
</dbReference>
<evidence type="ECO:0000313" key="2">
    <source>
        <dbReference type="EMBL" id="SCC06998.1"/>
    </source>
</evidence>
<dbReference type="AlphaFoldDB" id="A0A1C4BJS8"/>
<evidence type="ECO:0000313" key="3">
    <source>
        <dbReference type="Proteomes" id="UP000242818"/>
    </source>
</evidence>
<proteinExistence type="predicted"/>
<feature type="domain" description="Divergent 4Fe-4S mono-cluster" evidence="1">
    <location>
        <begin position="1"/>
        <end position="49"/>
    </location>
</feature>
<protein>
    <submittedName>
        <fullName evidence="2">Divergent 4Fe-4S mono-cluster</fullName>
    </submittedName>
</protein>
<evidence type="ECO:0000259" key="1">
    <source>
        <dbReference type="Pfam" id="PF06902"/>
    </source>
</evidence>
<dbReference type="Proteomes" id="UP000242818">
    <property type="component" value="Unassembled WGS sequence"/>
</dbReference>
<dbReference type="STRING" id="1335309.GA0116948_103128"/>
<reference evidence="2 3" key="1">
    <citation type="submission" date="2016-08" db="EMBL/GenBank/DDBJ databases">
        <authorList>
            <person name="Seilhamer J.J."/>
        </authorList>
    </citation>
    <scope>NUCLEOTIDE SEQUENCE [LARGE SCALE GENOMIC DNA]</scope>
    <source>
        <strain evidence="2 3">A37T2</strain>
    </source>
</reference>